<gene>
    <name evidence="9" type="primary">MED14</name>
    <name evidence="9" type="ORF">TNIN_444581</name>
</gene>
<keyword evidence="10" id="KW-1185">Reference proteome</keyword>
<comment type="subunit">
    <text evidence="7">Component of the Mediator complex.</text>
</comment>
<reference evidence="9" key="1">
    <citation type="submission" date="2020-08" db="EMBL/GenBank/DDBJ databases">
        <title>Multicomponent nature underlies the extraordinary mechanical properties of spider dragline silk.</title>
        <authorList>
            <person name="Kono N."/>
            <person name="Nakamura H."/>
            <person name="Mori M."/>
            <person name="Yoshida Y."/>
            <person name="Ohtoshi R."/>
            <person name="Malay A.D."/>
            <person name="Moran D.A.P."/>
            <person name="Tomita M."/>
            <person name="Numata K."/>
            <person name="Arakawa K."/>
        </authorList>
    </citation>
    <scope>NUCLEOTIDE SEQUENCE</scope>
</reference>
<proteinExistence type="inferred from homology"/>
<protein>
    <recommendedName>
        <fullName evidence="7">Mediator of RNA polymerase II transcription subunit 14</fullName>
    </recommendedName>
    <alternativeName>
        <fullName evidence="7">Mediator complex subunit 14</fullName>
    </alternativeName>
</protein>
<comment type="subcellular location">
    <subcellularLocation>
        <location evidence="1 7">Nucleus</location>
    </subcellularLocation>
</comment>
<dbReference type="OrthoDB" id="205099at2759"/>
<evidence type="ECO:0000313" key="10">
    <source>
        <dbReference type="Proteomes" id="UP000886998"/>
    </source>
</evidence>
<comment type="caution">
    <text evidence="9">The sequence shown here is derived from an EMBL/GenBank/DDBJ whole genome shotgun (WGS) entry which is preliminary data.</text>
</comment>
<evidence type="ECO:0000256" key="1">
    <source>
        <dbReference type="ARBA" id="ARBA00004123"/>
    </source>
</evidence>
<dbReference type="InterPro" id="IPR013947">
    <property type="entry name" value="Mediator_Med14"/>
</dbReference>
<dbReference type="InterPro" id="IPR055122">
    <property type="entry name" value="Med14_N"/>
</dbReference>
<evidence type="ECO:0000259" key="8">
    <source>
        <dbReference type="Pfam" id="PF08638"/>
    </source>
</evidence>
<comment type="similarity">
    <text evidence="2 7">Belongs to the Mediator complex subunit 14 family.</text>
</comment>
<accession>A0A8X6YEY6</accession>
<feature type="domain" description="Mediator complex subunit MED14 N-terminal" evidence="8">
    <location>
        <begin position="67"/>
        <end position="250"/>
    </location>
</feature>
<dbReference type="PANTHER" id="PTHR12809:SF2">
    <property type="entry name" value="MEDIATOR OF RNA POLYMERASE II TRANSCRIPTION SUBUNIT 14"/>
    <property type="match status" value="1"/>
</dbReference>
<evidence type="ECO:0000256" key="2">
    <source>
        <dbReference type="ARBA" id="ARBA00007813"/>
    </source>
</evidence>
<evidence type="ECO:0000256" key="3">
    <source>
        <dbReference type="ARBA" id="ARBA00023015"/>
    </source>
</evidence>
<keyword evidence="5 7" id="KW-0804">Transcription</keyword>
<organism evidence="9 10">
    <name type="scientific">Trichonephila inaurata madagascariensis</name>
    <dbReference type="NCBI Taxonomy" id="2747483"/>
    <lineage>
        <taxon>Eukaryota</taxon>
        <taxon>Metazoa</taxon>
        <taxon>Ecdysozoa</taxon>
        <taxon>Arthropoda</taxon>
        <taxon>Chelicerata</taxon>
        <taxon>Arachnida</taxon>
        <taxon>Araneae</taxon>
        <taxon>Araneomorphae</taxon>
        <taxon>Entelegynae</taxon>
        <taxon>Araneoidea</taxon>
        <taxon>Nephilidae</taxon>
        <taxon>Trichonephila</taxon>
        <taxon>Trichonephila inaurata</taxon>
    </lineage>
</organism>
<dbReference type="PANTHER" id="PTHR12809">
    <property type="entry name" value="MEDIATOR COMPLEX SUBUNIT"/>
    <property type="match status" value="1"/>
</dbReference>
<evidence type="ECO:0000256" key="5">
    <source>
        <dbReference type="ARBA" id="ARBA00023163"/>
    </source>
</evidence>
<dbReference type="GO" id="GO:0070847">
    <property type="term" value="C:core mediator complex"/>
    <property type="evidence" value="ECO:0007669"/>
    <property type="project" value="TreeGrafter"/>
</dbReference>
<comment type="function">
    <text evidence="7">Component of the Mediator complex, a coactivator involved in the regulated transcription of nearly all RNA polymerase II-dependent genes. Mediator functions as a bridge to convey information from gene-specific regulatory proteins to the basal RNA polymerase II transcription machinery. Mediator is recruited to promoters by direct interactions with regulatory proteins and serves as a scaffold for the assembly of a functional preinitiation complex with RNA polymerase II and the general transcription factors.</text>
</comment>
<evidence type="ECO:0000256" key="7">
    <source>
        <dbReference type="RuleBase" id="RU365082"/>
    </source>
</evidence>
<evidence type="ECO:0000256" key="6">
    <source>
        <dbReference type="ARBA" id="ARBA00023242"/>
    </source>
</evidence>
<dbReference type="Proteomes" id="UP000886998">
    <property type="component" value="Unassembled WGS sequence"/>
</dbReference>
<evidence type="ECO:0000256" key="4">
    <source>
        <dbReference type="ARBA" id="ARBA00023159"/>
    </source>
</evidence>
<dbReference type="EMBL" id="BMAV01018049">
    <property type="protein sequence ID" value="GFY70164.1"/>
    <property type="molecule type" value="Genomic_DNA"/>
</dbReference>
<sequence length="250" mass="28501">MRQSESSNHTMWPVSRNKLLTPDLTSKISSLQGKILLVMVSQPLEGPRTPFTEIQSMAQAIQPASNTISLARLIDFIVQRTYHELTVLAELLPRKTDMERKIEIVQFASRTRQLFIRLLALVKWAASASKVEKCATIMSFLDKQSMLFVEMADMLSLMSRETLVNARLPSFHLPCAVEVLTLGTYSRLPTCIRDKIVPPDPITPAEKRSTLLRLNQIIQYRLVSSELPAQMRNLTIENGRVTFYVEHEFE</sequence>
<dbReference type="GO" id="GO:0003712">
    <property type="term" value="F:transcription coregulator activity"/>
    <property type="evidence" value="ECO:0007669"/>
    <property type="project" value="UniProtKB-UniRule"/>
</dbReference>
<dbReference type="AlphaFoldDB" id="A0A8X6YEY6"/>
<dbReference type="Pfam" id="PF08638">
    <property type="entry name" value="Med14"/>
    <property type="match status" value="1"/>
</dbReference>
<evidence type="ECO:0000313" key="9">
    <source>
        <dbReference type="EMBL" id="GFY70164.1"/>
    </source>
</evidence>
<keyword evidence="6 7" id="KW-0539">Nucleus</keyword>
<name>A0A8X6YEY6_9ARAC</name>
<dbReference type="GO" id="GO:0016592">
    <property type="term" value="C:mediator complex"/>
    <property type="evidence" value="ECO:0007669"/>
    <property type="project" value="UniProtKB-UniRule"/>
</dbReference>
<keyword evidence="4 7" id="KW-0010">Activator</keyword>
<dbReference type="GO" id="GO:0006357">
    <property type="term" value="P:regulation of transcription by RNA polymerase II"/>
    <property type="evidence" value="ECO:0007669"/>
    <property type="project" value="InterPro"/>
</dbReference>
<feature type="non-terminal residue" evidence="9">
    <location>
        <position position="250"/>
    </location>
</feature>
<keyword evidence="3 7" id="KW-0805">Transcription regulation</keyword>